<protein>
    <recommendedName>
        <fullName evidence="1">Co-chaperone DjlA N-terminal domain-containing protein</fullName>
    </recommendedName>
</protein>
<proteinExistence type="predicted"/>
<dbReference type="AlphaFoldDB" id="D8VMP0"/>
<name>D8VMP0_9ZZZZ</name>
<feature type="domain" description="Co-chaperone DjlA N-terminal" evidence="1">
    <location>
        <begin position="56"/>
        <end position="172"/>
    </location>
</feature>
<dbReference type="EMBL" id="GQ996408">
    <property type="protein sequence ID" value="ACY24675.1"/>
    <property type="molecule type" value="Genomic_DNA"/>
</dbReference>
<reference evidence="2" key="2">
    <citation type="journal article" date="2010" name="Appl. Environ. Microbiol.">
        <title>Diversity of glycosyl hydrolases from cellulose-depleting communities enriched from casts of two earthworm species.</title>
        <authorList>
            <person name="Beloqui A."/>
            <person name="Nechitaylo T.Y."/>
            <person name="Lopez-Cortes N."/>
            <person name="Ghazi A."/>
            <person name="Guazzaroni M.E."/>
            <person name="Polaina J."/>
            <person name="Strittmatter A.W."/>
            <person name="Reva O."/>
            <person name="Waliczek A."/>
            <person name="Yakimov M.M."/>
            <person name="Golyshina O.V."/>
            <person name="Ferrer M."/>
            <person name="Golyshin P.N."/>
        </authorList>
    </citation>
    <scope>NUCLEOTIDE SEQUENCE</scope>
</reference>
<dbReference type="InterPro" id="IPR007791">
    <property type="entry name" value="DjlA_N"/>
</dbReference>
<accession>D8VMP0</accession>
<dbReference type="Gene3D" id="1.10.3680.10">
    <property type="entry name" value="TerB-like"/>
    <property type="match status" value="1"/>
</dbReference>
<sequence length="188" mass="20589">MPHHRARGYRPSAKMAPTLSAPAFRPLPMLSSLQNLLTSFFHPDDAADAHSEAKLQLATAVLLFDVMRSDADTNDAERAQAMAVLRQRFGLSDEALAVLMAQAEQTAVHANDYFSFTSLMNDQFTQPQKIQVVEFMWQVAYADGALDANEHHIISKVAGLLHVTHGEYIAAKMRAKEAALLAAQTNAG</sequence>
<evidence type="ECO:0000259" key="1">
    <source>
        <dbReference type="Pfam" id="PF05099"/>
    </source>
</evidence>
<dbReference type="CDD" id="cd07313">
    <property type="entry name" value="terB_like_2"/>
    <property type="match status" value="1"/>
</dbReference>
<reference evidence="2" key="1">
    <citation type="submission" date="2009-09" db="EMBL/GenBank/DDBJ databases">
        <authorList>
            <person name="Beloqi A."/>
            <person name="Nechitaylo T.Y."/>
            <person name="Lopez-Cortes N."/>
            <person name="Vietes M."/>
            <person name="Polaina J."/>
            <person name="Strittmatter A."/>
            <person name="Reva O."/>
            <person name="Waliczek A."/>
            <person name="Golyshina O.V."/>
            <person name="Ferrer M."/>
            <person name="Golyshin P.N."/>
        </authorList>
    </citation>
    <scope>NUCLEOTIDE SEQUENCE</scope>
</reference>
<evidence type="ECO:0000313" key="2">
    <source>
        <dbReference type="EMBL" id="ACY24675.1"/>
    </source>
</evidence>
<dbReference type="SUPFAM" id="SSF158682">
    <property type="entry name" value="TerB-like"/>
    <property type="match status" value="1"/>
</dbReference>
<organism evidence="2">
    <name type="scientific">uncultured organism</name>
    <dbReference type="NCBI Taxonomy" id="155900"/>
    <lineage>
        <taxon>unclassified sequences</taxon>
        <taxon>environmental samples</taxon>
    </lineage>
</organism>
<dbReference type="InterPro" id="IPR029024">
    <property type="entry name" value="TerB-like"/>
</dbReference>
<dbReference type="Pfam" id="PF05099">
    <property type="entry name" value="TerB"/>
    <property type="match status" value="1"/>
</dbReference>